<feature type="domain" description="DNL-type" evidence="6">
    <location>
        <begin position="76"/>
        <end position="198"/>
    </location>
</feature>
<dbReference type="GO" id="GO:0008270">
    <property type="term" value="F:zinc ion binding"/>
    <property type="evidence" value="ECO:0007669"/>
    <property type="project" value="UniProtKB-KW"/>
</dbReference>
<protein>
    <recommendedName>
        <fullName evidence="6">DNL-type domain-containing protein</fullName>
    </recommendedName>
</protein>
<gene>
    <name evidence="7" type="ORF">BMF94_3724</name>
</gene>
<dbReference type="Proteomes" id="UP000237144">
    <property type="component" value="Unassembled WGS sequence"/>
</dbReference>
<dbReference type="GO" id="GO:0030150">
    <property type="term" value="P:protein import into mitochondrial matrix"/>
    <property type="evidence" value="ECO:0007669"/>
    <property type="project" value="TreeGrafter"/>
</dbReference>
<organism evidence="7 8">
    <name type="scientific">Rhodotorula taiwanensis</name>
    <dbReference type="NCBI Taxonomy" id="741276"/>
    <lineage>
        <taxon>Eukaryota</taxon>
        <taxon>Fungi</taxon>
        <taxon>Dikarya</taxon>
        <taxon>Basidiomycota</taxon>
        <taxon>Pucciniomycotina</taxon>
        <taxon>Microbotryomycetes</taxon>
        <taxon>Sporidiobolales</taxon>
        <taxon>Sporidiobolaceae</taxon>
        <taxon>Rhodotorula</taxon>
    </lineage>
</organism>
<dbReference type="OrthoDB" id="512667at2759"/>
<evidence type="ECO:0000256" key="5">
    <source>
        <dbReference type="SAM" id="MobiDB-lite"/>
    </source>
</evidence>
<dbReference type="InterPro" id="IPR007853">
    <property type="entry name" value="Znf_DNL-typ"/>
</dbReference>
<dbReference type="PROSITE" id="PS51501">
    <property type="entry name" value="ZF_DNL"/>
    <property type="match status" value="1"/>
</dbReference>
<keyword evidence="3" id="KW-0862">Zinc</keyword>
<dbReference type="PANTHER" id="PTHR20922:SF13">
    <property type="entry name" value="DNL-TYPE ZINC FINGER PROTEIN"/>
    <property type="match status" value="1"/>
</dbReference>
<evidence type="ECO:0000256" key="4">
    <source>
        <dbReference type="PROSITE-ProRule" id="PRU00834"/>
    </source>
</evidence>
<dbReference type="GO" id="GO:0051087">
    <property type="term" value="F:protein-folding chaperone binding"/>
    <property type="evidence" value="ECO:0007669"/>
    <property type="project" value="TreeGrafter"/>
</dbReference>
<proteinExistence type="predicted"/>
<reference evidence="7 8" key="1">
    <citation type="journal article" date="2018" name="Front. Microbiol.">
        <title>Prospects for Fungal Bioremediation of Acidic Radioactive Waste Sites: Characterization and Genome Sequence of Rhodotorula taiwanensis MD1149.</title>
        <authorList>
            <person name="Tkavc R."/>
            <person name="Matrosova V.Y."/>
            <person name="Grichenko O.E."/>
            <person name="Gostincar C."/>
            <person name="Volpe R.P."/>
            <person name="Klimenkova P."/>
            <person name="Gaidamakova E.K."/>
            <person name="Zhou C.E."/>
            <person name="Stewart B.J."/>
            <person name="Lyman M.G."/>
            <person name="Malfatti S.A."/>
            <person name="Rubinfeld B."/>
            <person name="Courtot M."/>
            <person name="Singh J."/>
            <person name="Dalgard C.L."/>
            <person name="Hamilton T."/>
            <person name="Frey K.G."/>
            <person name="Gunde-Cimerman N."/>
            <person name="Dugan L."/>
            <person name="Daly M.J."/>
        </authorList>
    </citation>
    <scope>NUCLEOTIDE SEQUENCE [LARGE SCALE GENOMIC DNA]</scope>
    <source>
        <strain evidence="7 8">MD1149</strain>
    </source>
</reference>
<dbReference type="Pfam" id="PF05180">
    <property type="entry name" value="zf-DNL"/>
    <property type="match status" value="1"/>
</dbReference>
<dbReference type="InterPro" id="IPR024158">
    <property type="entry name" value="Mt_import_TIM15"/>
</dbReference>
<sequence length="231" mass="24915">MQSSVRSLARTIAVNATPRLRTAAIPSWSVLPSLPSSSRAFPPLGRSFATSCSRRDDAAATRVPVNAERGTPIGKVVDRRLRIVFTCTAPKSQDEPDSAAACGHRSSHEFSRSSYEKGVVIAQCPECSNRHLIADHLHWFSQTPSPAHPKGQTIGSEQPRTIEDLMREKGETVEWRTGATAENPEGVPVDGEGGRSAHEAIKLVVRERTEDDGGKTVEVVPESEVPLSSSA</sequence>
<evidence type="ECO:0000256" key="1">
    <source>
        <dbReference type="ARBA" id="ARBA00022723"/>
    </source>
</evidence>
<keyword evidence="8" id="KW-1185">Reference proteome</keyword>
<name>A0A2S5B9E3_9BASI</name>
<feature type="region of interest" description="Disordered" evidence="5">
    <location>
        <begin position="177"/>
        <end position="196"/>
    </location>
</feature>
<evidence type="ECO:0000256" key="2">
    <source>
        <dbReference type="ARBA" id="ARBA00022771"/>
    </source>
</evidence>
<feature type="region of interest" description="Disordered" evidence="5">
    <location>
        <begin position="207"/>
        <end position="231"/>
    </location>
</feature>
<evidence type="ECO:0000313" key="7">
    <source>
        <dbReference type="EMBL" id="POY73387.1"/>
    </source>
</evidence>
<dbReference type="GO" id="GO:0050821">
    <property type="term" value="P:protein stabilization"/>
    <property type="evidence" value="ECO:0007669"/>
    <property type="project" value="TreeGrafter"/>
</dbReference>
<evidence type="ECO:0000259" key="6">
    <source>
        <dbReference type="PROSITE" id="PS51501"/>
    </source>
</evidence>
<dbReference type="PANTHER" id="PTHR20922">
    <property type="entry name" value="DNL-TYPE ZINC FINGER PROTEIN"/>
    <property type="match status" value="1"/>
</dbReference>
<feature type="compositionally biased region" description="Low complexity" evidence="5">
    <location>
        <begin position="217"/>
        <end position="231"/>
    </location>
</feature>
<evidence type="ECO:0000256" key="3">
    <source>
        <dbReference type="ARBA" id="ARBA00022833"/>
    </source>
</evidence>
<comment type="caution">
    <text evidence="7">The sequence shown here is derived from an EMBL/GenBank/DDBJ whole genome shotgun (WGS) entry which is preliminary data.</text>
</comment>
<keyword evidence="1" id="KW-0479">Metal-binding</keyword>
<dbReference type="GO" id="GO:0005739">
    <property type="term" value="C:mitochondrion"/>
    <property type="evidence" value="ECO:0007669"/>
    <property type="project" value="TreeGrafter"/>
</dbReference>
<keyword evidence="2 4" id="KW-0863">Zinc-finger</keyword>
<dbReference type="GO" id="GO:0006457">
    <property type="term" value="P:protein folding"/>
    <property type="evidence" value="ECO:0007669"/>
    <property type="project" value="TreeGrafter"/>
</dbReference>
<dbReference type="STRING" id="741276.A0A2S5B9E3"/>
<evidence type="ECO:0000313" key="8">
    <source>
        <dbReference type="Proteomes" id="UP000237144"/>
    </source>
</evidence>
<dbReference type="EMBL" id="PJQD01000038">
    <property type="protein sequence ID" value="POY73387.1"/>
    <property type="molecule type" value="Genomic_DNA"/>
</dbReference>
<accession>A0A2S5B9E3</accession>
<dbReference type="AlphaFoldDB" id="A0A2S5B9E3"/>